<organism evidence="4 5">
    <name type="scientific">Gigaspora rosea</name>
    <dbReference type="NCBI Taxonomy" id="44941"/>
    <lineage>
        <taxon>Eukaryota</taxon>
        <taxon>Fungi</taxon>
        <taxon>Fungi incertae sedis</taxon>
        <taxon>Mucoromycota</taxon>
        <taxon>Glomeromycotina</taxon>
        <taxon>Glomeromycetes</taxon>
        <taxon>Diversisporales</taxon>
        <taxon>Gigasporaceae</taxon>
        <taxon>Gigaspora</taxon>
    </lineage>
</organism>
<dbReference type="OrthoDB" id="272077at2759"/>
<dbReference type="Pfam" id="PF08238">
    <property type="entry name" value="Sel1"/>
    <property type="match status" value="12"/>
</dbReference>
<dbReference type="Gene3D" id="1.25.40.10">
    <property type="entry name" value="Tetratricopeptide repeat domain"/>
    <property type="match status" value="4"/>
</dbReference>
<dbReference type="Pfam" id="PF07714">
    <property type="entry name" value="PK_Tyr_Ser-Thr"/>
    <property type="match status" value="2"/>
</dbReference>
<comment type="similarity">
    <text evidence="1">Belongs to the sel-1 family.</text>
</comment>
<keyword evidence="4" id="KW-0418">Kinase</keyword>
<dbReference type="InterPro" id="IPR017441">
    <property type="entry name" value="Protein_kinase_ATP_BS"/>
</dbReference>
<keyword evidence="4" id="KW-0808">Transferase</keyword>
<dbReference type="InterPro" id="IPR011009">
    <property type="entry name" value="Kinase-like_dom_sf"/>
</dbReference>
<dbReference type="SMART" id="SM00671">
    <property type="entry name" value="SEL1"/>
    <property type="match status" value="13"/>
</dbReference>
<reference evidence="4 5" key="1">
    <citation type="submission" date="2018-06" db="EMBL/GenBank/DDBJ databases">
        <title>Comparative genomics reveals the genomic features of Rhizophagus irregularis, R. cerebriforme, R. diaphanum and Gigaspora rosea, and their symbiotic lifestyle signature.</title>
        <authorList>
            <person name="Morin E."/>
            <person name="San Clemente H."/>
            <person name="Chen E.C.H."/>
            <person name="De La Providencia I."/>
            <person name="Hainaut M."/>
            <person name="Kuo A."/>
            <person name="Kohler A."/>
            <person name="Murat C."/>
            <person name="Tang N."/>
            <person name="Roy S."/>
            <person name="Loubradou J."/>
            <person name="Henrissat B."/>
            <person name="Grigoriev I.V."/>
            <person name="Corradi N."/>
            <person name="Roux C."/>
            <person name="Martin F.M."/>
        </authorList>
    </citation>
    <scope>NUCLEOTIDE SEQUENCE [LARGE SCALE GENOMIC DNA]</scope>
    <source>
        <strain evidence="4 5">DAOM 194757</strain>
    </source>
</reference>
<feature type="domain" description="Protein kinase" evidence="3">
    <location>
        <begin position="847"/>
        <end position="1113"/>
    </location>
</feature>
<feature type="domain" description="Protein kinase" evidence="3">
    <location>
        <begin position="321"/>
        <end position="565"/>
    </location>
</feature>
<dbReference type="Gene3D" id="1.10.510.10">
    <property type="entry name" value="Transferase(Phosphotransferase) domain 1"/>
    <property type="match status" value="2"/>
</dbReference>
<dbReference type="PANTHER" id="PTHR11102:SF160">
    <property type="entry name" value="ERAD-ASSOCIATED E3 UBIQUITIN-PROTEIN LIGASE COMPONENT HRD3"/>
    <property type="match status" value="1"/>
</dbReference>
<sequence>MDKSEYEFKLGVSYLNGDDVEKNEYKAFIQFVKAAGMGNSQGMFNVAQCYYKGIGVEKNEKNAFEYYQRSSEMDYSDGIYMVGYCYFNGIGVEKDEHKAFEYYKKSAVMENANGTNNVGKMGHASGTKNVGDCYYYGIGVQKDEHKAFIYCQKSAEMGEATEKDEHKAFIYYKKSAEMGYVKGTVNIGTCYRNGIGVEKNEHKAFIYYQKSAEMGDSDGTYAVGTCYEYGIGVEKNEHKAFVYFQKSAEMGDTYGMFKVGNCYRNGIGVTRDIEKAESWEKRANLLKPTIDEHIHKNLEIDNKFKKVLIDYQIPWIPYNELKDIVEIGKGGFATVYLARWLNKSQSMVQVVALKTLHDSNYEEFIKELKAYCEIGHENPTFLKCLEYAQMGSLRKNLYAVSQMKLEKKLTILCCIAFDLHIIHSKKIIHRDLHSGNILLNSLHSAYIIDLGLSTLTNIGPDKNQVYGVIQYIAPEVLLDGGKAYSMASDVYSFGIIACEIVSGLLAYQGIPCDIRLQHEICEGKRPIIPTYVPKLIAELINKCLSSQPKERPTSKNIYETINICIKCLSSQPEEKPTSKEIYEIINIWSNKILNTEPTEFIVQVERADEMTFNNLESKLSKSEEIYVSERHTPLNVINFNKSNCIGKGTEKDEKKAFEYCKKAADMNDEDGIINTGYFYENGVGVEKDERKAFIYNQKSAEMGHVKGTINIGTCYRNGIGVEKNEHKAFIYYQKSAEMGDARGTYNVGNCYRHGIGVEKDEHKAFLYFKKSAEMGHDVSMSTVGYFYRNGIGIQMDMEKANYWLLEERKKFHELFKTGYKHINIDKNIKPILDNERYQLSWIPYHYFKVIENIGKDGFATTYLAKWIREYQQNNNIDVIASEFFIVLKEIHGDNYLTELKNYCEIGIENPSFMKCYGISRNNIGNYILVIKHAVKGSLSQNLSKIKELNWKDKLDLLLSIAYDLKAIHSQEIVHRDLHSGNILQDSLSSAYISDLGLSIQYMKQNDGHVYGILPFIAPEVLNKKSYIPESDIYSFGIVMWKILHGMLVTIFYSLENQNKIEEQIREIVINNLRPPVNKIDSNRYIDLMKKCWHQDPKVRPMAKELCEIFKEWSDNNEVLNELENSNQKLECIERSYERSNSISTFSKLID</sequence>
<gene>
    <name evidence="4" type="ORF">C2G38_2139456</name>
</gene>
<dbReference type="InterPro" id="IPR000719">
    <property type="entry name" value="Prot_kinase_dom"/>
</dbReference>
<dbReference type="GO" id="GO:0004672">
    <property type="term" value="F:protein kinase activity"/>
    <property type="evidence" value="ECO:0007669"/>
    <property type="project" value="InterPro"/>
</dbReference>
<evidence type="ECO:0000259" key="3">
    <source>
        <dbReference type="PROSITE" id="PS50011"/>
    </source>
</evidence>
<dbReference type="InterPro" id="IPR001245">
    <property type="entry name" value="Ser-Thr/Tyr_kinase_cat_dom"/>
</dbReference>
<dbReference type="SUPFAM" id="SSF56112">
    <property type="entry name" value="Protein kinase-like (PK-like)"/>
    <property type="match status" value="2"/>
</dbReference>
<keyword evidence="2" id="KW-0547">Nucleotide-binding</keyword>
<name>A0A397VVE6_9GLOM</name>
<evidence type="ECO:0000256" key="2">
    <source>
        <dbReference type="PROSITE-ProRule" id="PRU10141"/>
    </source>
</evidence>
<evidence type="ECO:0000256" key="1">
    <source>
        <dbReference type="ARBA" id="ARBA00038101"/>
    </source>
</evidence>
<keyword evidence="5" id="KW-1185">Reference proteome</keyword>
<dbReference type="PANTHER" id="PTHR11102">
    <property type="entry name" value="SEL-1-LIKE PROTEIN"/>
    <property type="match status" value="1"/>
</dbReference>
<dbReference type="InterPro" id="IPR050767">
    <property type="entry name" value="Sel1_AlgK"/>
</dbReference>
<evidence type="ECO:0000313" key="5">
    <source>
        <dbReference type="Proteomes" id="UP000266673"/>
    </source>
</evidence>
<comment type="caution">
    <text evidence="4">The sequence shown here is derived from an EMBL/GenBank/DDBJ whole genome shotgun (WGS) entry which is preliminary data.</text>
</comment>
<dbReference type="PROSITE" id="PS00107">
    <property type="entry name" value="PROTEIN_KINASE_ATP"/>
    <property type="match status" value="1"/>
</dbReference>
<evidence type="ECO:0000313" key="4">
    <source>
        <dbReference type="EMBL" id="RIB23993.1"/>
    </source>
</evidence>
<dbReference type="SUPFAM" id="SSF81901">
    <property type="entry name" value="HCP-like"/>
    <property type="match status" value="3"/>
</dbReference>
<proteinExistence type="inferred from homology"/>
<keyword evidence="2" id="KW-0067">ATP-binding</keyword>
<dbReference type="Proteomes" id="UP000266673">
    <property type="component" value="Unassembled WGS sequence"/>
</dbReference>
<dbReference type="EMBL" id="QKWP01000235">
    <property type="protein sequence ID" value="RIB23993.1"/>
    <property type="molecule type" value="Genomic_DNA"/>
</dbReference>
<dbReference type="AlphaFoldDB" id="A0A397VVE6"/>
<dbReference type="InterPro" id="IPR006597">
    <property type="entry name" value="Sel1-like"/>
</dbReference>
<protein>
    <submittedName>
        <fullName evidence="4">Kinase-like domain-containing protein</fullName>
    </submittedName>
</protein>
<dbReference type="STRING" id="44941.A0A397VVE6"/>
<dbReference type="InterPro" id="IPR011990">
    <property type="entry name" value="TPR-like_helical_dom_sf"/>
</dbReference>
<dbReference type="GO" id="GO:0005524">
    <property type="term" value="F:ATP binding"/>
    <property type="evidence" value="ECO:0007669"/>
    <property type="project" value="UniProtKB-UniRule"/>
</dbReference>
<dbReference type="PROSITE" id="PS50011">
    <property type="entry name" value="PROTEIN_KINASE_DOM"/>
    <property type="match status" value="2"/>
</dbReference>
<feature type="binding site" evidence="2">
    <location>
        <position position="354"/>
    </location>
    <ligand>
        <name>ATP</name>
        <dbReference type="ChEBI" id="CHEBI:30616"/>
    </ligand>
</feature>
<accession>A0A397VVE6</accession>